<comment type="caution">
    <text evidence="3">The sequence shown here is derived from an EMBL/GenBank/DDBJ whole genome shotgun (WGS) entry which is preliminary data.</text>
</comment>
<dbReference type="Proteomes" id="UP001482620">
    <property type="component" value="Unassembled WGS sequence"/>
</dbReference>
<dbReference type="Pfam" id="PF00059">
    <property type="entry name" value="Lectin_C"/>
    <property type="match status" value="2"/>
</dbReference>
<dbReference type="Gene3D" id="3.10.100.10">
    <property type="entry name" value="Mannose-Binding Protein A, subunit A"/>
    <property type="match status" value="2"/>
</dbReference>
<dbReference type="PROSITE" id="PS00615">
    <property type="entry name" value="C_TYPE_LECTIN_1"/>
    <property type="match status" value="1"/>
</dbReference>
<proteinExistence type="predicted"/>
<evidence type="ECO:0000313" key="3">
    <source>
        <dbReference type="EMBL" id="MEQ2253443.1"/>
    </source>
</evidence>
<dbReference type="PROSITE" id="PS50041">
    <property type="entry name" value="C_TYPE_LECTIN_2"/>
    <property type="match status" value="2"/>
</dbReference>
<evidence type="ECO:0000313" key="4">
    <source>
        <dbReference type="Proteomes" id="UP001482620"/>
    </source>
</evidence>
<dbReference type="PANTHER" id="PTHR45784">
    <property type="entry name" value="C-TYPE LECTIN DOMAIN FAMILY 20 MEMBER A-RELATED"/>
    <property type="match status" value="1"/>
</dbReference>
<evidence type="ECO:0000256" key="1">
    <source>
        <dbReference type="ARBA" id="ARBA00023157"/>
    </source>
</evidence>
<evidence type="ECO:0000259" key="2">
    <source>
        <dbReference type="PROSITE" id="PS50041"/>
    </source>
</evidence>
<feature type="domain" description="C-type lectin" evidence="2">
    <location>
        <begin position="139"/>
        <end position="250"/>
    </location>
</feature>
<protein>
    <recommendedName>
        <fullName evidence="2">C-type lectin domain-containing protein</fullName>
    </recommendedName>
</protein>
<dbReference type="EMBL" id="JAHRIQ010097835">
    <property type="protein sequence ID" value="MEQ2253443.1"/>
    <property type="molecule type" value="Genomic_DNA"/>
</dbReference>
<keyword evidence="1" id="KW-1015">Disulfide bond</keyword>
<keyword evidence="4" id="KW-1185">Reference proteome</keyword>
<dbReference type="InterPro" id="IPR016187">
    <property type="entry name" value="CTDL_fold"/>
</dbReference>
<dbReference type="SUPFAM" id="SSF56436">
    <property type="entry name" value="C-type lectin-like"/>
    <property type="match status" value="2"/>
</dbReference>
<feature type="non-terminal residue" evidence="3">
    <location>
        <position position="1"/>
    </location>
</feature>
<dbReference type="PANTHER" id="PTHR45784:SF3">
    <property type="entry name" value="C-TYPE LECTIN DOMAIN FAMILY 4 MEMBER K-LIKE-RELATED"/>
    <property type="match status" value="1"/>
</dbReference>
<name>A0ABV0V7X0_9TELE</name>
<dbReference type="InterPro" id="IPR018378">
    <property type="entry name" value="C-type_lectin_CS"/>
</dbReference>
<sequence>LCAASSLPERQFRFVNELKNWTEAQSFCREKYADLVTIRSMEDVTALNNMVDLNTMVNMNMDSKTRSWIGLFDDVNSWRWSISDTNFYKDGEAQFRNWQGGEPNNYLGAERCVGMWDNGLWNDNDCEGSNKVICSDVQGQNVSFIFINQSMTWTKAQSFCREHHTDLPSVRTLTENEQIKGLMQSLDVVQVWIGLYRLSWTWVDGSNFNFYYWKTSQPDGSEENCAAAALEEGGKWEDWHCSFKMPFFCYDVPVSKQVVKVKLVKTSSVDLNDPAVLEDLLKQFGQKLKDNSVDGDVKLSWRDQSEGEIFHKDK</sequence>
<dbReference type="SMART" id="SM00034">
    <property type="entry name" value="CLECT"/>
    <property type="match status" value="2"/>
</dbReference>
<gene>
    <name evidence="3" type="ORF">ILYODFUR_032163</name>
</gene>
<feature type="domain" description="C-type lectin" evidence="2">
    <location>
        <begin position="7"/>
        <end position="135"/>
    </location>
</feature>
<reference evidence="3 4" key="1">
    <citation type="submission" date="2021-06" db="EMBL/GenBank/DDBJ databases">
        <authorList>
            <person name="Palmer J.M."/>
        </authorList>
    </citation>
    <scope>NUCLEOTIDE SEQUENCE [LARGE SCALE GENOMIC DNA]</scope>
    <source>
        <strain evidence="4">if_2019</strain>
        <tissue evidence="3">Muscle</tissue>
    </source>
</reference>
<dbReference type="InterPro" id="IPR016186">
    <property type="entry name" value="C-type_lectin-like/link_sf"/>
</dbReference>
<accession>A0ABV0V7X0</accession>
<dbReference type="InterPro" id="IPR001304">
    <property type="entry name" value="C-type_lectin-like"/>
</dbReference>
<organism evidence="3 4">
    <name type="scientific">Ilyodon furcidens</name>
    <name type="common">goldbreast splitfin</name>
    <dbReference type="NCBI Taxonomy" id="33524"/>
    <lineage>
        <taxon>Eukaryota</taxon>
        <taxon>Metazoa</taxon>
        <taxon>Chordata</taxon>
        <taxon>Craniata</taxon>
        <taxon>Vertebrata</taxon>
        <taxon>Euteleostomi</taxon>
        <taxon>Actinopterygii</taxon>
        <taxon>Neopterygii</taxon>
        <taxon>Teleostei</taxon>
        <taxon>Neoteleostei</taxon>
        <taxon>Acanthomorphata</taxon>
        <taxon>Ovalentaria</taxon>
        <taxon>Atherinomorphae</taxon>
        <taxon>Cyprinodontiformes</taxon>
        <taxon>Goodeidae</taxon>
        <taxon>Ilyodon</taxon>
    </lineage>
</organism>